<organism evidence="9 10">
    <name type="scientific">Chloroherpeton thalassium (strain ATCC 35110 / GB-78)</name>
    <dbReference type="NCBI Taxonomy" id="517418"/>
    <lineage>
        <taxon>Bacteria</taxon>
        <taxon>Pseudomonadati</taxon>
        <taxon>Chlorobiota</taxon>
        <taxon>Chlorobiia</taxon>
        <taxon>Chlorobiales</taxon>
        <taxon>Chloroherpetonaceae</taxon>
        <taxon>Chloroherpeton</taxon>
    </lineage>
</organism>
<dbReference type="GO" id="GO:0008800">
    <property type="term" value="F:beta-lactamase activity"/>
    <property type="evidence" value="ECO:0007669"/>
    <property type="project" value="UniProtKB-EC"/>
</dbReference>
<evidence type="ECO:0000256" key="4">
    <source>
        <dbReference type="ARBA" id="ARBA00022729"/>
    </source>
</evidence>
<keyword evidence="4 7" id="KW-0732">Signal</keyword>
<dbReference type="GO" id="GO:0008658">
    <property type="term" value="F:penicillin binding"/>
    <property type="evidence" value="ECO:0007669"/>
    <property type="project" value="InterPro"/>
</dbReference>
<dbReference type="InterPro" id="IPR012338">
    <property type="entry name" value="Beta-lactam/transpept-like"/>
</dbReference>
<evidence type="ECO:0000256" key="1">
    <source>
        <dbReference type="ARBA" id="ARBA00001526"/>
    </source>
</evidence>
<dbReference type="Gene3D" id="3.40.710.10">
    <property type="entry name" value="DD-peptidase/beta-lactamase superfamily"/>
    <property type="match status" value="1"/>
</dbReference>
<dbReference type="GO" id="GO:0046677">
    <property type="term" value="P:response to antibiotic"/>
    <property type="evidence" value="ECO:0007669"/>
    <property type="project" value="UniProtKB-KW"/>
</dbReference>
<dbReference type="InterPro" id="IPR001460">
    <property type="entry name" value="PCN-bd_Tpept"/>
</dbReference>
<evidence type="ECO:0000256" key="5">
    <source>
        <dbReference type="ARBA" id="ARBA00022801"/>
    </source>
</evidence>
<dbReference type="GO" id="GO:0005886">
    <property type="term" value="C:plasma membrane"/>
    <property type="evidence" value="ECO:0007669"/>
    <property type="project" value="TreeGrafter"/>
</dbReference>
<dbReference type="EMBL" id="CP001100">
    <property type="protein sequence ID" value="ACF13585.1"/>
    <property type="molecule type" value="Genomic_DNA"/>
</dbReference>
<keyword evidence="10" id="KW-1185">Reference proteome</keyword>
<dbReference type="EC" id="3.5.2.6" evidence="3"/>
<evidence type="ECO:0000313" key="9">
    <source>
        <dbReference type="EMBL" id="ACF13585.1"/>
    </source>
</evidence>
<name>B3QYF7_CHLT3</name>
<proteinExistence type="inferred from homology"/>
<dbReference type="KEGG" id="cts:Ctha_1121"/>
<feature type="chain" id="PRO_5002797866" description="beta-lactamase" evidence="7">
    <location>
        <begin position="20"/>
        <end position="267"/>
    </location>
</feature>
<keyword evidence="6" id="KW-0046">Antibiotic resistance</keyword>
<dbReference type="HOGENOM" id="CLU_035412_3_2_10"/>
<dbReference type="Proteomes" id="UP000001208">
    <property type="component" value="Chromosome"/>
</dbReference>
<dbReference type="AlphaFoldDB" id="B3QYF7"/>
<dbReference type="GO" id="GO:0071555">
    <property type="term" value="P:cell wall organization"/>
    <property type="evidence" value="ECO:0007669"/>
    <property type="project" value="TreeGrafter"/>
</dbReference>
<gene>
    <name evidence="9" type="ordered locus">Ctha_1121</name>
</gene>
<accession>B3QYF7</accession>
<dbReference type="OrthoDB" id="9762883at2"/>
<dbReference type="SUPFAM" id="SSF56601">
    <property type="entry name" value="beta-lactamase/transpeptidase-like"/>
    <property type="match status" value="1"/>
</dbReference>
<evidence type="ECO:0000256" key="2">
    <source>
        <dbReference type="ARBA" id="ARBA00007898"/>
    </source>
</evidence>
<evidence type="ECO:0000256" key="6">
    <source>
        <dbReference type="ARBA" id="ARBA00023251"/>
    </source>
</evidence>
<dbReference type="Pfam" id="PF00905">
    <property type="entry name" value="Transpeptidase"/>
    <property type="match status" value="1"/>
</dbReference>
<keyword evidence="5 9" id="KW-0378">Hydrolase</keyword>
<dbReference type="eggNOG" id="COG2602">
    <property type="taxonomic scope" value="Bacteria"/>
</dbReference>
<comment type="catalytic activity">
    <reaction evidence="1">
        <text>a beta-lactam + H2O = a substituted beta-amino acid</text>
        <dbReference type="Rhea" id="RHEA:20401"/>
        <dbReference type="ChEBI" id="CHEBI:15377"/>
        <dbReference type="ChEBI" id="CHEBI:35627"/>
        <dbReference type="ChEBI" id="CHEBI:140347"/>
        <dbReference type="EC" id="3.5.2.6"/>
    </reaction>
</comment>
<protein>
    <recommendedName>
        <fullName evidence="3">beta-lactamase</fullName>
        <ecNumber evidence="3">3.5.2.6</ecNumber>
    </recommendedName>
</protein>
<feature type="signal peptide" evidence="7">
    <location>
        <begin position="1"/>
        <end position="19"/>
    </location>
</feature>
<reference evidence="9 10" key="1">
    <citation type="submission" date="2008-06" db="EMBL/GenBank/DDBJ databases">
        <title>Complete sequence of Chloroherpeton thalassium ATCC 35110.</title>
        <authorList>
            <consortium name="US DOE Joint Genome Institute"/>
            <person name="Lucas S."/>
            <person name="Copeland A."/>
            <person name="Lapidus A."/>
            <person name="Glavina del Rio T."/>
            <person name="Dalin E."/>
            <person name="Tice H."/>
            <person name="Bruce D."/>
            <person name="Goodwin L."/>
            <person name="Pitluck S."/>
            <person name="Schmutz J."/>
            <person name="Larimer F."/>
            <person name="Land M."/>
            <person name="Hauser L."/>
            <person name="Kyrpides N."/>
            <person name="Mikhailova N."/>
            <person name="Liu Z."/>
            <person name="Li T."/>
            <person name="Zhao F."/>
            <person name="Overmann J."/>
            <person name="Bryant D.A."/>
            <person name="Richardson P."/>
        </authorList>
    </citation>
    <scope>NUCLEOTIDE SEQUENCE [LARGE SCALE GENOMIC DNA]</scope>
    <source>
        <strain evidence="10">ATCC 35110 / GB-78</strain>
    </source>
</reference>
<evidence type="ECO:0000259" key="8">
    <source>
        <dbReference type="Pfam" id="PF00905"/>
    </source>
</evidence>
<feature type="domain" description="Penicillin-binding protein transpeptidase" evidence="8">
    <location>
        <begin position="51"/>
        <end position="262"/>
    </location>
</feature>
<dbReference type="PANTHER" id="PTHR30627:SF6">
    <property type="entry name" value="BETA-LACTAMASE YBXI-RELATED"/>
    <property type="match status" value="1"/>
</dbReference>
<sequence length="267" mass="29773">MKHACFLSLLLMLATAAFGQVFPVPDSLVQHALDGRKGTLILMDCESGQINDFNPAASAEKLAPCSTFKIWNTLIGLQLGLISSPNEPFYKWDGEKRFIADWNKDLTLKEAFQVSCVPAFQALARKIGEKHMQTWLNKIHYGDGDISAGIDVFWLPRQGSKTILISPLEQVRLIHALLTNQLPFSEKAQSALKKIMLIRKTERGAFYGKTGSGFNQARGAFNLGWFVGYVEVERKTYAFTCMIQGENASGKVAREIVEDILKSKKLL</sequence>
<evidence type="ECO:0000256" key="3">
    <source>
        <dbReference type="ARBA" id="ARBA00012865"/>
    </source>
</evidence>
<dbReference type="InterPro" id="IPR050515">
    <property type="entry name" value="Beta-lactam/transpept"/>
</dbReference>
<evidence type="ECO:0000313" key="10">
    <source>
        <dbReference type="Proteomes" id="UP000001208"/>
    </source>
</evidence>
<evidence type="ECO:0000256" key="7">
    <source>
        <dbReference type="SAM" id="SignalP"/>
    </source>
</evidence>
<comment type="similarity">
    <text evidence="2">Belongs to the class-D beta-lactamase family.</text>
</comment>
<dbReference type="PANTHER" id="PTHR30627">
    <property type="entry name" value="PEPTIDOGLYCAN D,D-TRANSPEPTIDASE"/>
    <property type="match status" value="1"/>
</dbReference>